<evidence type="ECO:0000313" key="1">
    <source>
        <dbReference type="EMBL" id="GIQ92408.1"/>
    </source>
</evidence>
<evidence type="ECO:0000313" key="2">
    <source>
        <dbReference type="Proteomes" id="UP000265618"/>
    </source>
</evidence>
<feature type="non-terminal residue" evidence="1">
    <location>
        <position position="1"/>
    </location>
</feature>
<protein>
    <submittedName>
        <fullName evidence="1">Uncharacterized protein</fullName>
    </submittedName>
</protein>
<dbReference type="EMBL" id="BDIP01009641">
    <property type="protein sequence ID" value="GIQ92408.1"/>
    <property type="molecule type" value="Genomic_DNA"/>
</dbReference>
<gene>
    <name evidence="1" type="ORF">KIPB_016166</name>
</gene>
<feature type="non-terminal residue" evidence="1">
    <location>
        <position position="55"/>
    </location>
</feature>
<keyword evidence="2" id="KW-1185">Reference proteome</keyword>
<proteinExistence type="predicted"/>
<sequence>SPLVHPVTRLAYGAYTTVLVLAAQDLDTASQLLAFHMQQALFMSVPVAVLRQGVQ</sequence>
<name>A0A9K3DEA3_9EUKA</name>
<dbReference type="AlphaFoldDB" id="A0A9K3DEA3"/>
<accession>A0A9K3DEA3</accession>
<comment type="caution">
    <text evidence="1">The sequence shown here is derived from an EMBL/GenBank/DDBJ whole genome shotgun (WGS) entry which is preliminary data.</text>
</comment>
<reference evidence="1 2" key="1">
    <citation type="journal article" date="2018" name="PLoS ONE">
        <title>The draft genome of Kipferlia bialata reveals reductive genome evolution in fornicate parasites.</title>
        <authorList>
            <person name="Tanifuji G."/>
            <person name="Takabayashi S."/>
            <person name="Kume K."/>
            <person name="Takagi M."/>
            <person name="Nakayama T."/>
            <person name="Kamikawa R."/>
            <person name="Inagaki Y."/>
            <person name="Hashimoto T."/>
        </authorList>
    </citation>
    <scope>NUCLEOTIDE SEQUENCE [LARGE SCALE GENOMIC DNA]</scope>
    <source>
        <strain evidence="1">NY0173</strain>
    </source>
</reference>
<dbReference type="Proteomes" id="UP000265618">
    <property type="component" value="Unassembled WGS sequence"/>
</dbReference>
<organism evidence="1 2">
    <name type="scientific">Kipferlia bialata</name>
    <dbReference type="NCBI Taxonomy" id="797122"/>
    <lineage>
        <taxon>Eukaryota</taxon>
        <taxon>Metamonada</taxon>
        <taxon>Carpediemonas-like organisms</taxon>
        <taxon>Kipferlia</taxon>
    </lineage>
</organism>